<gene>
    <name evidence="2" type="ORF">OV287_33410</name>
</gene>
<organism evidence="2 3">
    <name type="scientific">Archangium lansingense</name>
    <dbReference type="NCBI Taxonomy" id="2995310"/>
    <lineage>
        <taxon>Bacteria</taxon>
        <taxon>Pseudomonadati</taxon>
        <taxon>Myxococcota</taxon>
        <taxon>Myxococcia</taxon>
        <taxon>Myxococcales</taxon>
        <taxon>Cystobacterineae</taxon>
        <taxon>Archangiaceae</taxon>
        <taxon>Archangium</taxon>
    </lineage>
</organism>
<evidence type="ECO:0000256" key="1">
    <source>
        <dbReference type="SAM" id="MobiDB-lite"/>
    </source>
</evidence>
<protein>
    <submittedName>
        <fullName evidence="2">Uncharacterized protein</fullName>
    </submittedName>
</protein>
<dbReference type="Proteomes" id="UP001207654">
    <property type="component" value="Unassembled WGS sequence"/>
</dbReference>
<dbReference type="RefSeq" id="WP_267538094.1">
    <property type="nucleotide sequence ID" value="NZ_JAPNKA010000001.1"/>
</dbReference>
<reference evidence="2 3" key="1">
    <citation type="submission" date="2022-11" db="EMBL/GenBank/DDBJ databases">
        <title>Minimal conservation of predation-associated metabolite biosynthetic gene clusters underscores biosynthetic potential of Myxococcota including descriptions for ten novel species: Archangium lansinium sp. nov., Myxococcus landrumus sp. nov., Nannocystis bai.</title>
        <authorList>
            <person name="Ahearne A."/>
            <person name="Stevens C."/>
            <person name="Phillips K."/>
        </authorList>
    </citation>
    <scope>NUCLEOTIDE SEQUENCE [LARGE SCALE GENOMIC DNA]</scope>
    <source>
        <strain evidence="2 3">MIWBW</strain>
    </source>
</reference>
<evidence type="ECO:0000313" key="3">
    <source>
        <dbReference type="Proteomes" id="UP001207654"/>
    </source>
</evidence>
<dbReference type="EMBL" id="JAPNKA010000001">
    <property type="protein sequence ID" value="MCY1079368.1"/>
    <property type="molecule type" value="Genomic_DNA"/>
</dbReference>
<feature type="region of interest" description="Disordered" evidence="1">
    <location>
        <begin position="1"/>
        <end position="37"/>
    </location>
</feature>
<comment type="caution">
    <text evidence="2">The sequence shown here is derived from an EMBL/GenBank/DDBJ whole genome shotgun (WGS) entry which is preliminary data.</text>
</comment>
<name>A0ABT4ACH1_9BACT</name>
<proteinExistence type="predicted"/>
<evidence type="ECO:0000313" key="2">
    <source>
        <dbReference type="EMBL" id="MCY1079368.1"/>
    </source>
</evidence>
<sequence length="52" mass="5844">MRTALPLQNRTPALSREKAPLPADTRGFGTRGSSERPPSIRDAIIRWLNEEL</sequence>
<feature type="compositionally biased region" description="Polar residues" evidence="1">
    <location>
        <begin position="1"/>
        <end position="12"/>
    </location>
</feature>
<accession>A0ABT4ACH1</accession>
<keyword evidence="3" id="KW-1185">Reference proteome</keyword>